<accession>A0A8J4DZY0</accession>
<dbReference type="EMBL" id="BOPG01000023">
    <property type="protein sequence ID" value="GIJ56053.1"/>
    <property type="molecule type" value="Genomic_DNA"/>
</dbReference>
<dbReference type="InterPro" id="IPR000415">
    <property type="entry name" value="Nitroreductase-like"/>
</dbReference>
<comment type="caution">
    <text evidence="2">The sequence shown here is derived from an EMBL/GenBank/DDBJ whole genome shotgun (WGS) entry which is preliminary data.</text>
</comment>
<evidence type="ECO:0000313" key="2">
    <source>
        <dbReference type="EMBL" id="GIJ56053.1"/>
    </source>
</evidence>
<protein>
    <recommendedName>
        <fullName evidence="1">Nitroreductase domain-containing protein</fullName>
    </recommendedName>
</protein>
<proteinExistence type="predicted"/>
<dbReference type="GO" id="GO:0016491">
    <property type="term" value="F:oxidoreductase activity"/>
    <property type="evidence" value="ECO:0007669"/>
    <property type="project" value="InterPro"/>
</dbReference>
<dbReference type="Proteomes" id="UP000612585">
    <property type="component" value="Unassembled WGS sequence"/>
</dbReference>
<organism evidence="2 3">
    <name type="scientific">Virgisporangium aurantiacum</name>
    <dbReference type="NCBI Taxonomy" id="175570"/>
    <lineage>
        <taxon>Bacteria</taxon>
        <taxon>Bacillati</taxon>
        <taxon>Actinomycetota</taxon>
        <taxon>Actinomycetes</taxon>
        <taxon>Micromonosporales</taxon>
        <taxon>Micromonosporaceae</taxon>
        <taxon>Virgisporangium</taxon>
    </lineage>
</organism>
<name>A0A8J4DZY0_9ACTN</name>
<gene>
    <name evidence="2" type="ORF">Vau01_035690</name>
</gene>
<evidence type="ECO:0000259" key="1">
    <source>
        <dbReference type="Pfam" id="PF00881"/>
    </source>
</evidence>
<feature type="domain" description="Nitroreductase" evidence="1">
    <location>
        <begin position="375"/>
        <end position="484"/>
    </location>
</feature>
<dbReference type="PANTHER" id="PTHR43745">
    <property type="entry name" value="NITROREDUCTASE MJ1384-RELATED"/>
    <property type="match status" value="1"/>
</dbReference>
<dbReference type="PANTHER" id="PTHR43745:SF2">
    <property type="entry name" value="NITROREDUCTASE MJ1384-RELATED"/>
    <property type="match status" value="1"/>
</dbReference>
<keyword evidence="3" id="KW-1185">Reference proteome</keyword>
<dbReference type="AlphaFoldDB" id="A0A8J4DZY0"/>
<sequence>MSVASDYLAAIVRRSREDPDADYVIDWADKPRQTKFYPDADGFALPGPEPVLGDLLFHSYAQLGRRLTIDANGQALTPRYEAAKWGRGTASGGGIYPVSVYWATGARGSAVPGLYHYFPFHHSMKQLIAGDVTAEIAASLDDPSTVDQYLVLGIKFWQNSFKYNSFSYHATGFDVGTILQTWRTLGAAHGVTLTPSLWFDEPRLSRLLNIEPEREGVFAVVPLGQPTGAAPEPTTARVRYEDRERSRRVRRFDPVTRMHASTVTGCAERPGTGAVKAAQVTPRPDLAEVPLPAPAPPTRDVRRALRERVTSFGRFEAFRTFDGAHLAAVLSAGAAAARFDCDVLPADEDLTLVKQYVFVNHVHGVDPGVYEYDPAAGALRRIKAGAPGRFLQWNYTMSNYNLEQAAAVIVPAVRIPALLDAVGDRGYRLATAVTGAVAQACYTTSAALGTGCGVALALDTVGYIEELGLRDGDEIPLFLMMVGHLRQPAATYRFDLV</sequence>
<dbReference type="Gene3D" id="3.40.109.10">
    <property type="entry name" value="NADH Oxidase"/>
    <property type="match status" value="2"/>
</dbReference>
<evidence type="ECO:0000313" key="3">
    <source>
        <dbReference type="Proteomes" id="UP000612585"/>
    </source>
</evidence>
<dbReference type="InterPro" id="IPR052544">
    <property type="entry name" value="Bacteriocin_Proc_Enz"/>
</dbReference>
<reference evidence="2" key="1">
    <citation type="submission" date="2021-01" db="EMBL/GenBank/DDBJ databases">
        <title>Whole genome shotgun sequence of Virgisporangium aurantiacum NBRC 16421.</title>
        <authorList>
            <person name="Komaki H."/>
            <person name="Tamura T."/>
        </authorList>
    </citation>
    <scope>NUCLEOTIDE SEQUENCE</scope>
    <source>
        <strain evidence="2">NBRC 16421</strain>
    </source>
</reference>
<dbReference type="InterPro" id="IPR029479">
    <property type="entry name" value="Nitroreductase"/>
</dbReference>
<dbReference type="SUPFAM" id="SSF55469">
    <property type="entry name" value="FMN-dependent nitroreductase-like"/>
    <property type="match status" value="2"/>
</dbReference>
<dbReference type="Pfam" id="PF00881">
    <property type="entry name" value="Nitroreductase"/>
    <property type="match status" value="1"/>
</dbReference>
<dbReference type="RefSeq" id="WP_203993734.1">
    <property type="nucleotide sequence ID" value="NZ_BOPG01000023.1"/>
</dbReference>